<comment type="caution">
    <text evidence="1">The sequence shown here is derived from an EMBL/GenBank/DDBJ whole genome shotgun (WGS) entry which is preliminary data.</text>
</comment>
<sequence>MDLLVGSLDRSCCSESLWSGLHFPQVGSKTVRQLQGEGRNTTVVGMGGRVFSDEKQGVDLVSTSFKDAVPLECFPFELKNGICCTCKLE</sequence>
<protein>
    <submittedName>
        <fullName evidence="1">Uncharacterized protein</fullName>
    </submittedName>
</protein>
<accession>A0A4Y2ASS1</accession>
<name>A0A4Y2ASS1_ARAVE</name>
<gene>
    <name evidence="1" type="ORF">AVEN_106303_1</name>
</gene>
<dbReference type="AlphaFoldDB" id="A0A4Y2ASS1"/>
<proteinExistence type="predicted"/>
<organism evidence="1 2">
    <name type="scientific">Araneus ventricosus</name>
    <name type="common">Orbweaver spider</name>
    <name type="synonym">Epeira ventricosa</name>
    <dbReference type="NCBI Taxonomy" id="182803"/>
    <lineage>
        <taxon>Eukaryota</taxon>
        <taxon>Metazoa</taxon>
        <taxon>Ecdysozoa</taxon>
        <taxon>Arthropoda</taxon>
        <taxon>Chelicerata</taxon>
        <taxon>Arachnida</taxon>
        <taxon>Araneae</taxon>
        <taxon>Araneomorphae</taxon>
        <taxon>Entelegynae</taxon>
        <taxon>Araneoidea</taxon>
        <taxon>Araneidae</taxon>
        <taxon>Araneus</taxon>
    </lineage>
</organism>
<evidence type="ECO:0000313" key="1">
    <source>
        <dbReference type="EMBL" id="GBL82758.1"/>
    </source>
</evidence>
<evidence type="ECO:0000313" key="2">
    <source>
        <dbReference type="Proteomes" id="UP000499080"/>
    </source>
</evidence>
<dbReference type="Proteomes" id="UP000499080">
    <property type="component" value="Unassembled WGS sequence"/>
</dbReference>
<reference evidence="1 2" key="1">
    <citation type="journal article" date="2019" name="Sci. Rep.">
        <title>Orb-weaving spider Araneus ventricosus genome elucidates the spidroin gene catalogue.</title>
        <authorList>
            <person name="Kono N."/>
            <person name="Nakamura H."/>
            <person name="Ohtoshi R."/>
            <person name="Moran D.A.P."/>
            <person name="Shinohara A."/>
            <person name="Yoshida Y."/>
            <person name="Fujiwara M."/>
            <person name="Mori M."/>
            <person name="Tomita M."/>
            <person name="Arakawa K."/>
        </authorList>
    </citation>
    <scope>NUCLEOTIDE SEQUENCE [LARGE SCALE GENOMIC DNA]</scope>
</reference>
<dbReference type="EMBL" id="BGPR01000030">
    <property type="protein sequence ID" value="GBL82758.1"/>
    <property type="molecule type" value="Genomic_DNA"/>
</dbReference>
<keyword evidence="2" id="KW-1185">Reference proteome</keyword>